<proteinExistence type="predicted"/>
<gene>
    <name evidence="4" type="ORF">C4S77_11375</name>
</gene>
<accession>A0A2S8A7D3</accession>
<protein>
    <submittedName>
        <fullName evidence="4">GNAT family N-acetyltransferase</fullName>
    </submittedName>
</protein>
<keyword evidence="1 4" id="KW-0808">Transferase</keyword>
<reference evidence="4 5" key="1">
    <citation type="submission" date="2018-02" db="EMBL/GenBank/DDBJ databases">
        <title>Genome sequences of Apibacter spp., gut symbionts of Asian honey bees.</title>
        <authorList>
            <person name="Kwong W.K."/>
            <person name="Steele M.I."/>
            <person name="Moran N.A."/>
        </authorList>
    </citation>
    <scope>NUCLEOTIDE SEQUENCE [LARGE SCALE GENOMIC DNA]</scope>
    <source>
        <strain evidence="5">wkB301</strain>
    </source>
</reference>
<keyword evidence="5" id="KW-1185">Reference proteome</keyword>
<dbReference type="SUPFAM" id="SSF55729">
    <property type="entry name" value="Acyl-CoA N-acyltransferases (Nat)"/>
    <property type="match status" value="1"/>
</dbReference>
<dbReference type="InterPro" id="IPR045039">
    <property type="entry name" value="NSI-like"/>
</dbReference>
<dbReference type="PANTHER" id="PTHR43626">
    <property type="entry name" value="ACYL-COA N-ACYLTRANSFERASE"/>
    <property type="match status" value="1"/>
</dbReference>
<dbReference type="EMBL" id="PSZM01000046">
    <property type="protein sequence ID" value="PQL90483.1"/>
    <property type="molecule type" value="Genomic_DNA"/>
</dbReference>
<dbReference type="PROSITE" id="PS51186">
    <property type="entry name" value="GNAT"/>
    <property type="match status" value="1"/>
</dbReference>
<organism evidence="4 5">
    <name type="scientific">Apibacter adventoris</name>
    <dbReference type="NCBI Taxonomy" id="1679466"/>
    <lineage>
        <taxon>Bacteria</taxon>
        <taxon>Pseudomonadati</taxon>
        <taxon>Bacteroidota</taxon>
        <taxon>Flavobacteriia</taxon>
        <taxon>Flavobacteriales</taxon>
        <taxon>Weeksellaceae</taxon>
        <taxon>Apibacter</taxon>
    </lineage>
</organism>
<dbReference type="Gene3D" id="3.40.630.30">
    <property type="match status" value="1"/>
</dbReference>
<dbReference type="AlphaFoldDB" id="A0A2S8A7D3"/>
<evidence type="ECO:0000313" key="4">
    <source>
        <dbReference type="EMBL" id="PQL90483.1"/>
    </source>
</evidence>
<dbReference type="InterPro" id="IPR016181">
    <property type="entry name" value="Acyl_CoA_acyltransferase"/>
</dbReference>
<dbReference type="GO" id="GO:0008080">
    <property type="term" value="F:N-acetyltransferase activity"/>
    <property type="evidence" value="ECO:0007669"/>
    <property type="project" value="InterPro"/>
</dbReference>
<feature type="domain" description="N-acetyltransferase" evidence="3">
    <location>
        <begin position="1"/>
        <end position="134"/>
    </location>
</feature>
<evidence type="ECO:0000313" key="5">
    <source>
        <dbReference type="Proteomes" id="UP000238042"/>
    </source>
</evidence>
<sequence length="134" mass="15694">MEIEYTNKIPDINSFFSLYETTGWNDKNRTKEELFQAINKSWYILSAYYDENLIGFGRIISDGRLHAFIVDLIISPNFKKQKIGTEILHRLTNEILKEGITDIQLFCAKGKKNFYLKNNFSERPNDAPGMQYNI</sequence>
<name>A0A2S8A7D3_9FLAO</name>
<dbReference type="InterPro" id="IPR000182">
    <property type="entry name" value="GNAT_dom"/>
</dbReference>
<evidence type="ECO:0000256" key="1">
    <source>
        <dbReference type="ARBA" id="ARBA00022679"/>
    </source>
</evidence>
<comment type="caution">
    <text evidence="4">The sequence shown here is derived from an EMBL/GenBank/DDBJ whole genome shotgun (WGS) entry which is preliminary data.</text>
</comment>
<dbReference type="Proteomes" id="UP000238042">
    <property type="component" value="Unassembled WGS sequence"/>
</dbReference>
<dbReference type="CDD" id="cd04301">
    <property type="entry name" value="NAT_SF"/>
    <property type="match status" value="1"/>
</dbReference>
<dbReference type="PANTHER" id="PTHR43626:SF4">
    <property type="entry name" value="GCN5-RELATED N-ACETYLTRANSFERASE 2, CHLOROPLASTIC"/>
    <property type="match status" value="1"/>
</dbReference>
<dbReference type="OrthoDB" id="9789605at2"/>
<dbReference type="GO" id="GO:0005737">
    <property type="term" value="C:cytoplasm"/>
    <property type="evidence" value="ECO:0007669"/>
    <property type="project" value="TreeGrafter"/>
</dbReference>
<evidence type="ECO:0000256" key="2">
    <source>
        <dbReference type="ARBA" id="ARBA00023315"/>
    </source>
</evidence>
<evidence type="ECO:0000259" key="3">
    <source>
        <dbReference type="PROSITE" id="PS51186"/>
    </source>
</evidence>
<dbReference type="RefSeq" id="WP_105247648.1">
    <property type="nucleotide sequence ID" value="NZ_PSZM01000046.1"/>
</dbReference>
<keyword evidence="2" id="KW-0012">Acyltransferase</keyword>
<dbReference type="Pfam" id="PF00583">
    <property type="entry name" value="Acetyltransf_1"/>
    <property type="match status" value="1"/>
</dbReference>